<evidence type="ECO:0000256" key="8">
    <source>
        <dbReference type="ARBA" id="ARBA00049412"/>
    </source>
</evidence>
<reference evidence="9 10" key="1">
    <citation type="submission" date="2019-07" db="EMBL/GenBank/DDBJ databases">
        <title>Shewanella sp. YLB-06 whole genomic sequence.</title>
        <authorList>
            <person name="Yu L."/>
        </authorList>
    </citation>
    <scope>NUCLEOTIDE SEQUENCE [LARGE SCALE GENOMIC DNA]</scope>
    <source>
        <strain evidence="9 10">YLB-06</strain>
    </source>
</reference>
<dbReference type="RefSeq" id="WP_144045801.1">
    <property type="nucleotide sequence ID" value="NZ_CP041614.1"/>
</dbReference>
<organism evidence="9 10">
    <name type="scientific">Shewanella psychropiezotolerans</name>
    <dbReference type="NCBI Taxonomy" id="2593655"/>
    <lineage>
        <taxon>Bacteria</taxon>
        <taxon>Pseudomonadati</taxon>
        <taxon>Pseudomonadota</taxon>
        <taxon>Gammaproteobacteria</taxon>
        <taxon>Alteromonadales</taxon>
        <taxon>Shewanellaceae</taxon>
        <taxon>Shewanella</taxon>
    </lineage>
</organism>
<keyword evidence="6" id="KW-0560">Oxidoreductase</keyword>
<dbReference type="InterPro" id="IPR008670">
    <property type="entry name" value="CoA_reduct_LuxC"/>
</dbReference>
<evidence type="ECO:0000256" key="5">
    <source>
        <dbReference type="ARBA" id="ARBA00022857"/>
    </source>
</evidence>
<evidence type="ECO:0000256" key="7">
    <source>
        <dbReference type="ARBA" id="ARBA00023223"/>
    </source>
</evidence>
<keyword evidence="10" id="KW-1185">Reference proteome</keyword>
<dbReference type="SUPFAM" id="SSF53720">
    <property type="entry name" value="ALDH-like"/>
    <property type="match status" value="1"/>
</dbReference>
<dbReference type="Proteomes" id="UP000315947">
    <property type="component" value="Chromosome"/>
</dbReference>
<sequence length="393" mass="44247">MQWLNQSEFPPQASVAFAEQDLKYCQALSRALLTHKQSRAFPDLVALGYWLRRSNLTRLLAPYRQGDVIHRPLGTVYHSTPSNVDSLFAYSGVISLLCGNANIIRLSSRSGGSTDILVDVICTLAKDFPLQNARIQLLRCDREATELSKLIAGIDARVLWGSDNAIQMQRKLPIPAHARELAFGHKFSLCVLDSIALLAASDSDLAELAQNFIKDQLTFAQQGCSSAKTLVWLGNTASIKRAQQRLWLQLDVSVNKKKWFKESHFYDAFANAQQLLLLDDCIKGYRQHDWCCRLLASRLTDIQAKEHCGNGLFIEIALTELSQLTPMLKHYHQTLSYWGVDHVKLQSWLAEQIIGIDRIVPIGQALAFDLLWDGMDLIAMLSRQSRALRSQIN</sequence>
<evidence type="ECO:0000256" key="3">
    <source>
        <dbReference type="ARBA" id="ARBA00010915"/>
    </source>
</evidence>
<dbReference type="Gene3D" id="3.40.605.10">
    <property type="entry name" value="Aldehyde Dehydrogenase, Chain A, domain 1"/>
    <property type="match status" value="1"/>
</dbReference>
<protein>
    <recommendedName>
        <fullName evidence="4">long-chain-fatty-acyl-CoA reductase</fullName>
        <ecNumber evidence="4">1.2.1.50</ecNumber>
    </recommendedName>
</protein>
<accession>A0ABX5WWG4</accession>
<evidence type="ECO:0000256" key="6">
    <source>
        <dbReference type="ARBA" id="ARBA00023002"/>
    </source>
</evidence>
<comment type="pathway">
    <text evidence="2">Lipid metabolism; fatty acid reduction for biolumincescence.</text>
</comment>
<comment type="catalytic activity">
    <reaction evidence="8">
        <text>a long-chain fatty aldehyde + NADP(+) + CoA = a long-chain fatty acyl-CoA + NADPH + H(+)</text>
        <dbReference type="Rhea" id="RHEA:15437"/>
        <dbReference type="ChEBI" id="CHEBI:15378"/>
        <dbReference type="ChEBI" id="CHEBI:17176"/>
        <dbReference type="ChEBI" id="CHEBI:57287"/>
        <dbReference type="ChEBI" id="CHEBI:57783"/>
        <dbReference type="ChEBI" id="CHEBI:58349"/>
        <dbReference type="ChEBI" id="CHEBI:83139"/>
        <dbReference type="EC" id="1.2.1.50"/>
    </reaction>
</comment>
<dbReference type="Pfam" id="PF05893">
    <property type="entry name" value="LuxC"/>
    <property type="match status" value="1"/>
</dbReference>
<evidence type="ECO:0000256" key="1">
    <source>
        <dbReference type="ARBA" id="ARBA00003277"/>
    </source>
</evidence>
<comment type="similarity">
    <text evidence="3">Belongs to the LuxC family.</text>
</comment>
<keyword evidence="7" id="KW-0455">Luminescence</keyword>
<dbReference type="InterPro" id="IPR016161">
    <property type="entry name" value="Ald_DH/histidinol_DH"/>
</dbReference>
<dbReference type="EC" id="1.2.1.50" evidence="4"/>
<dbReference type="InterPro" id="IPR016162">
    <property type="entry name" value="Ald_DH_N"/>
</dbReference>
<keyword evidence="5" id="KW-0521">NADP</keyword>
<proteinExistence type="inferred from homology"/>
<evidence type="ECO:0000313" key="9">
    <source>
        <dbReference type="EMBL" id="QDO83424.1"/>
    </source>
</evidence>
<name>A0ABX5WWG4_9GAMM</name>
<comment type="function">
    <text evidence="1">LuxC is the fatty acid reductase enzyme responsible for synthesis of the aldehyde substrate for the luminescent reaction catalyzed by luciferase.</text>
</comment>
<evidence type="ECO:0000313" key="10">
    <source>
        <dbReference type="Proteomes" id="UP000315947"/>
    </source>
</evidence>
<gene>
    <name evidence="9" type="ORF">FM037_09530</name>
</gene>
<evidence type="ECO:0000256" key="4">
    <source>
        <dbReference type="ARBA" id="ARBA00013020"/>
    </source>
</evidence>
<evidence type="ECO:0000256" key="2">
    <source>
        <dbReference type="ARBA" id="ARBA00004908"/>
    </source>
</evidence>
<dbReference type="EMBL" id="CP041614">
    <property type="protein sequence ID" value="QDO83424.1"/>
    <property type="molecule type" value="Genomic_DNA"/>
</dbReference>